<dbReference type="Pfam" id="PF19406">
    <property type="entry name" value="PKD_5"/>
    <property type="match status" value="4"/>
</dbReference>
<dbReference type="InterPro" id="IPR022409">
    <property type="entry name" value="PKD/Chitinase_dom"/>
</dbReference>
<evidence type="ECO:0000313" key="2">
    <source>
        <dbReference type="EMBL" id="NEV94079.1"/>
    </source>
</evidence>
<organism evidence="2 3">
    <name type="scientific">Psychroflexus aurantiacus</name>
    <dbReference type="NCBI Taxonomy" id="2709310"/>
    <lineage>
        <taxon>Bacteria</taxon>
        <taxon>Pseudomonadati</taxon>
        <taxon>Bacteroidota</taxon>
        <taxon>Flavobacteriia</taxon>
        <taxon>Flavobacteriales</taxon>
        <taxon>Flavobacteriaceae</taxon>
        <taxon>Psychroflexus</taxon>
    </lineage>
</organism>
<evidence type="ECO:0000313" key="3">
    <source>
        <dbReference type="Proteomes" id="UP000478505"/>
    </source>
</evidence>
<dbReference type="Proteomes" id="UP000478505">
    <property type="component" value="Unassembled WGS sequence"/>
</dbReference>
<feature type="domain" description="PKD" evidence="1">
    <location>
        <begin position="545"/>
        <end position="599"/>
    </location>
</feature>
<dbReference type="InterPro" id="IPR035986">
    <property type="entry name" value="PKD_dom_sf"/>
</dbReference>
<dbReference type="Pfam" id="PF13585">
    <property type="entry name" value="CHU_C"/>
    <property type="match status" value="1"/>
</dbReference>
<comment type="caution">
    <text evidence="2">The sequence shown here is derived from an EMBL/GenBank/DDBJ whole genome shotgun (WGS) entry which is preliminary data.</text>
</comment>
<name>A0A6B3R0L2_9FLAO</name>
<dbReference type="SUPFAM" id="SSF49299">
    <property type="entry name" value="PKD domain"/>
    <property type="match status" value="2"/>
</dbReference>
<protein>
    <recommendedName>
        <fullName evidence="1">PKD domain-containing protein</fullName>
    </recommendedName>
</protein>
<accession>A0A6B3R0L2</accession>
<dbReference type="RefSeq" id="WP_164004808.1">
    <property type="nucleotide sequence ID" value="NZ_JAAIKD010000004.1"/>
</dbReference>
<dbReference type="Gene3D" id="2.60.40.740">
    <property type="match status" value="1"/>
</dbReference>
<dbReference type="InterPro" id="IPR000601">
    <property type="entry name" value="PKD_dom"/>
</dbReference>
<reference evidence="2 3" key="1">
    <citation type="submission" date="2020-02" db="EMBL/GenBank/DDBJ databases">
        <title>Flavobacteriaceae Psychroflexus bacterium YR1-1, complete genome.</title>
        <authorList>
            <person name="Li Y."/>
            <person name="Wu S."/>
        </authorList>
    </citation>
    <scope>NUCLEOTIDE SEQUENCE [LARGE SCALE GENOMIC DNA]</scope>
    <source>
        <strain evidence="2 3">YR1-1</strain>
    </source>
</reference>
<dbReference type="InterPro" id="IPR013783">
    <property type="entry name" value="Ig-like_fold"/>
</dbReference>
<dbReference type="Pfam" id="PF18911">
    <property type="entry name" value="PKD_4"/>
    <property type="match status" value="1"/>
</dbReference>
<dbReference type="EMBL" id="JAAIKD010000004">
    <property type="protein sequence ID" value="NEV94079.1"/>
    <property type="molecule type" value="Genomic_DNA"/>
</dbReference>
<dbReference type="Gene3D" id="2.60.40.2700">
    <property type="match status" value="1"/>
</dbReference>
<gene>
    <name evidence="2" type="ORF">G3567_07955</name>
</gene>
<dbReference type="InterPro" id="IPR045828">
    <property type="entry name" value="PKD_Bacteroidetes"/>
</dbReference>
<sequence length="2343" mass="250649">MKTKLLSSLLIGCLLIIGFVLVNPSNKVNSATDEIAYTNTKSREADTISKSTKRVNSFFEIFTDQSKLALESSDLTINNSLGGAGGYAIIVENGVKSFLRCSSNLSNNGIFEFEDPSQSTYPSGTNYLLDWGDGTTSTQVETHTYSSGVYTLAYSVIFPDGSVDTTEFKVFVGTEPPSVNVQLTGNENCLPDQYEFSVTSTNNTPGTTYTITINDGSEPIILESSDFPLGSSFTETFLHTFLDTSCNTTSFINGSNFPNSFSVTVTATNPCNTSGNFVSTGPIRVSEPTQADFELPADIACVNSTVNFNDISLSGTNTAQDGCNGEYGRYWEISPASGYTLDGGSQLGDNNGNTDWFSWTDGSENLGVIFDTPGYYDITLVTRNNCGESRITKEICIIPEIISEFTLSQDEACFEDNQIVSTTNISQAEGCDIEPTYEWKVEAENNECPPFETDWEFANGTGPEDFEPEFQFNAPGIYIIRLEVSVQDTPGNGKKDKCQNDVYEKVIIIKDKPKAELEDLIVCQNEPFEINPVVYDCYTTSGTFYSWDFSSSSSASIPNSTDPNPTISYDTTGNYTYELTVTNECGSNTYTGNIEVLVPPVVQADGPAEVCANGSIQLNGDISGGTGNGEWSASIEGGTFSPDAGALNPIYSPPNGYAGTIRFTLSSDNSGTLCSEVSDDHEVIVQAEPVVDAGTYAPICLDTSISLEASFGGSASGITWSSSAGGTFSDPTNPNSDFTPPAGFIGTLTLTITTDDPDGPCEETSDSVDVEVLPNGEVNSLPNLEFCAAEMTSEIVFSTPNTSNTTNFEWEIDTNIGLTPMTGEGNIPGFTTENLTENPIVATVSVTPFVKSGSITCPGTPETFTITVKPTPILSDATVDLCPGEELNFTPGSTGNILPAGTTYIWDEPVSTPAGAITGGSAESTPQTSISQPVENSTANAASLVYTVTPILGSCEGETFTLTVNFPEEPVIQDITLDICSGEAFAEIPDEDSSGNQIPAGTQYTWETPVINPSGTITGATAQASPVSSIDQLLENTSSSVSTAVYTVTPVVNGCQGDAFTLTVTVNPEPIIRDYDAVICSGETFSLSPEDISPNRVPAGTQYTWGAPLVSQPGTISGITEAASPQDEIVQSLTSSSDEDVIVTYEVFPEYAACEGNSFFIEIVVQPKPYVEPITQSYCTDGRFTIQPSNTGNNSIPASTTYTWTEPVSNPAGAITGGTAESTPQTEISQNVTNTSQNTATLTYTVIPQSGTCLGDAFTVEIIVESSGLIEGEPEAFQSLCEGGQITPLSIILEGGNSTSSSYQWYRNTTSTNTGGTPIAGATNSTYLPPAFDTPGTFYFYVVVDPEGNQCGDVVSEVSVVEVVEDPTITAQQLDDQDLCLNAPADEMNVAVSGGIGQYNYQWYVNDTADTTTGNAIPSEIGPSFTPPTNQAGTLYYYVVVSQTASGCETTSENARIRIEDQPYISQHPQSEELCLNATPDVLSVNLNFSIGNPTYQWYENNENSSTGGTPIAGENQSTFLPPTDVAGDQFYYVTINFDSSKCGPVVSNPAQLSVVPFAELNPISDLEVCNGDEIAGINFSTTEPGMVSSYAWTNSNTNIGLAAEGSGSIPTFTVTNSTGETQTAVVTVTSESSFSGDPCGQSTQQFTITVASDLEDNAVISDFSGNQTSCFDANDASIQISPSGGIPRSTEQPYLFNWTGPDGFSSNQEDIFNLKQGTYNLEITDGFGCVYKFSYAITAPQELVISEDAVLNIQCYGDFTGKILTSASGGSGMYSYAWLKDGVLIASTQDLENIGAGYYTLIVTDQNNCTAIEDFLVTEPAPIAIEVIEKTALVCTDQIFIPKTAAATAKAVFNGFITIDVQGGTPLQTGTGEFTYRYEWMNSDNQVISTEKDLTGVGPGLYKVNVYDNLGCLVSKEIELVMPEPIDISINSKNETCASSEDGSIALDIEGGTAPYTITWDNGMTGETLSNLAPGTYTANITDKYNCEEVVSVEIEGVTALVMDYTYENISCYSAANGFIGVEIDGGRTFAGESYNYQWTGPNGFTSSEPILNDLDAGTYALVVMDASNCAIDLEVVIEEPAPLEVSYQTTQANCFGTDDGTISLFVEGGTPPYTSNFGTGDSTFLFEGLEPGVYDIEVMDDNGCMEVLEIEIEQDYINDIPPPTGETSQEFCTEDQPRLSDLNVQGMDIQWYLSPTDDQALPDDYLITESEVFYARNYDVDLNCLSSESLSVEVSIIEGIISVNNFITINGNTLNDNLNVVNIESFPENEMKIYNRYGKLVWETTGYNNTDNTFKGASNVGGTLSQTRFLPTGTYYYILNYNSPCRNNTKKGFVQIDNNAK</sequence>
<dbReference type="PROSITE" id="PS50093">
    <property type="entry name" value="PKD"/>
    <property type="match status" value="1"/>
</dbReference>
<keyword evidence="3" id="KW-1185">Reference proteome</keyword>
<dbReference type="Pfam" id="PF13573">
    <property type="entry name" value="SprB"/>
    <property type="match status" value="4"/>
</dbReference>
<proteinExistence type="predicted"/>
<dbReference type="SMART" id="SM00089">
    <property type="entry name" value="PKD"/>
    <property type="match status" value="3"/>
</dbReference>
<dbReference type="Gene3D" id="2.60.40.10">
    <property type="entry name" value="Immunoglobulins"/>
    <property type="match status" value="3"/>
</dbReference>
<evidence type="ECO:0000259" key="1">
    <source>
        <dbReference type="PROSITE" id="PS50093"/>
    </source>
</evidence>
<dbReference type="InterPro" id="IPR025667">
    <property type="entry name" value="SprB_repeat"/>
</dbReference>